<proteinExistence type="predicted"/>
<gene>
    <name evidence="2" type="ORF">METZ01_LOCUS173827</name>
</gene>
<evidence type="ECO:0000256" key="1">
    <source>
        <dbReference type="SAM" id="MobiDB-lite"/>
    </source>
</evidence>
<feature type="non-terminal residue" evidence="2">
    <location>
        <position position="200"/>
    </location>
</feature>
<sequence>LKIVCLKIIFLLPLVLLACSESSDVIEEVHKEVIKHSDEKIVNQVSPSKENLAKELSATCSLDSQKSKIFCESHRTAVKSNLKWTYKDRWDGNDNFEFELYSPIEVKTLVILEECIENSCNKIEILIDTSHLVTDAKNNGKDQKHDDGGEVALKNNSKDQQNDDSKKNTDMNKKAKQDNGAITLNKKNKDGSSLKLPEIV</sequence>
<feature type="non-terminal residue" evidence="2">
    <location>
        <position position="1"/>
    </location>
</feature>
<dbReference type="AlphaFoldDB" id="A0A382C6M7"/>
<protein>
    <submittedName>
        <fullName evidence="2">Uncharacterized protein</fullName>
    </submittedName>
</protein>
<reference evidence="2" key="1">
    <citation type="submission" date="2018-05" db="EMBL/GenBank/DDBJ databases">
        <authorList>
            <person name="Lanie J.A."/>
            <person name="Ng W.-L."/>
            <person name="Kazmierczak K.M."/>
            <person name="Andrzejewski T.M."/>
            <person name="Davidsen T.M."/>
            <person name="Wayne K.J."/>
            <person name="Tettelin H."/>
            <person name="Glass J.I."/>
            <person name="Rusch D."/>
            <person name="Podicherti R."/>
            <person name="Tsui H.-C.T."/>
            <person name="Winkler M.E."/>
        </authorList>
    </citation>
    <scope>NUCLEOTIDE SEQUENCE</scope>
</reference>
<feature type="region of interest" description="Disordered" evidence="1">
    <location>
        <begin position="137"/>
        <end position="200"/>
    </location>
</feature>
<evidence type="ECO:0000313" key="2">
    <source>
        <dbReference type="EMBL" id="SVB20973.1"/>
    </source>
</evidence>
<feature type="compositionally biased region" description="Basic and acidic residues" evidence="1">
    <location>
        <begin position="138"/>
        <end position="148"/>
    </location>
</feature>
<dbReference type="EMBL" id="UINC01032772">
    <property type="protein sequence ID" value="SVB20973.1"/>
    <property type="molecule type" value="Genomic_DNA"/>
</dbReference>
<feature type="compositionally biased region" description="Basic and acidic residues" evidence="1">
    <location>
        <begin position="156"/>
        <end position="177"/>
    </location>
</feature>
<organism evidence="2">
    <name type="scientific">marine metagenome</name>
    <dbReference type="NCBI Taxonomy" id="408172"/>
    <lineage>
        <taxon>unclassified sequences</taxon>
        <taxon>metagenomes</taxon>
        <taxon>ecological metagenomes</taxon>
    </lineage>
</organism>
<accession>A0A382C6M7</accession>
<name>A0A382C6M7_9ZZZZ</name>